<organism evidence="1 2">
    <name type="scientific">Stephania cephalantha</name>
    <dbReference type="NCBI Taxonomy" id="152367"/>
    <lineage>
        <taxon>Eukaryota</taxon>
        <taxon>Viridiplantae</taxon>
        <taxon>Streptophyta</taxon>
        <taxon>Embryophyta</taxon>
        <taxon>Tracheophyta</taxon>
        <taxon>Spermatophyta</taxon>
        <taxon>Magnoliopsida</taxon>
        <taxon>Ranunculales</taxon>
        <taxon>Menispermaceae</taxon>
        <taxon>Menispermoideae</taxon>
        <taxon>Cissampelideae</taxon>
        <taxon>Stephania</taxon>
    </lineage>
</organism>
<dbReference type="AlphaFoldDB" id="A0AAP0HXM7"/>
<proteinExistence type="predicted"/>
<dbReference type="Proteomes" id="UP001419268">
    <property type="component" value="Unassembled WGS sequence"/>
</dbReference>
<sequence length="166" mass="18365">MGEGGIEIAWNAQKEACLHSEIFQDWREGRMEKRRWTENPQNPLQGQISNFEEYTIITEVLDKIAGSSLEGSTAPFHGVGGNGDDTNMEAKFICAPYKSSPIPVTTGDTTLVLSSLGIVTIDAKMFAHCSMYGIMMHPQFILLYFPYNNHSIGQVGPNVFIRFGGT</sequence>
<evidence type="ECO:0000313" key="2">
    <source>
        <dbReference type="Proteomes" id="UP001419268"/>
    </source>
</evidence>
<name>A0AAP0HXM7_9MAGN</name>
<dbReference type="EMBL" id="JBBNAG010000010">
    <property type="protein sequence ID" value="KAK9100336.1"/>
    <property type="molecule type" value="Genomic_DNA"/>
</dbReference>
<keyword evidence="2" id="KW-1185">Reference proteome</keyword>
<protein>
    <submittedName>
        <fullName evidence="1">Uncharacterized protein</fullName>
    </submittedName>
</protein>
<comment type="caution">
    <text evidence="1">The sequence shown here is derived from an EMBL/GenBank/DDBJ whole genome shotgun (WGS) entry which is preliminary data.</text>
</comment>
<reference evidence="1 2" key="1">
    <citation type="submission" date="2024-01" db="EMBL/GenBank/DDBJ databases">
        <title>Genome assemblies of Stephania.</title>
        <authorList>
            <person name="Yang L."/>
        </authorList>
    </citation>
    <scope>NUCLEOTIDE SEQUENCE [LARGE SCALE GENOMIC DNA]</scope>
    <source>
        <strain evidence="1">JXDWG</strain>
        <tissue evidence="1">Leaf</tissue>
    </source>
</reference>
<gene>
    <name evidence="1" type="ORF">Scep_023766</name>
</gene>
<evidence type="ECO:0000313" key="1">
    <source>
        <dbReference type="EMBL" id="KAK9100336.1"/>
    </source>
</evidence>
<accession>A0AAP0HXM7</accession>